<keyword evidence="6" id="KW-0460">Magnesium</keyword>
<proteinExistence type="predicted"/>
<reference evidence="13 14" key="1">
    <citation type="submission" date="2011-02" db="EMBL/GenBank/DDBJ databases">
        <authorList>
            <person name="Nelson K.E."/>
            <person name="Sutton G."/>
            <person name="Torralba M."/>
            <person name="Durkin S."/>
            <person name="Harkins D."/>
            <person name="Montgomery R."/>
            <person name="Ziemer C."/>
            <person name="Klaassens E."/>
            <person name="Ocuiv P."/>
            <person name="Morrison M."/>
        </authorList>
    </citation>
    <scope>NUCLEOTIDE SEQUENCE [LARGE SCALE GENOMIC DNA]</scope>
    <source>
        <strain evidence="13 14">8</strain>
    </source>
</reference>
<keyword evidence="4" id="KW-0547">Nucleotide-binding</keyword>
<protein>
    <submittedName>
        <fullName evidence="13">Putative calcium-translocating P-type ATPase, PMCA-type</fullName>
    </submittedName>
</protein>
<feature type="transmembrane region" description="Helical" evidence="11">
    <location>
        <begin position="697"/>
        <end position="715"/>
    </location>
</feature>
<dbReference type="Pfam" id="PF00122">
    <property type="entry name" value="E1-E2_ATPase"/>
    <property type="match status" value="1"/>
</dbReference>
<dbReference type="GO" id="GO:0016887">
    <property type="term" value="F:ATP hydrolysis activity"/>
    <property type="evidence" value="ECO:0007669"/>
    <property type="project" value="InterPro"/>
</dbReference>
<feature type="transmembrane region" description="Helical" evidence="11">
    <location>
        <begin position="239"/>
        <end position="260"/>
    </location>
</feature>
<gene>
    <name evidence="13" type="ORF">CUS_5766</name>
</gene>
<keyword evidence="14" id="KW-1185">Reference proteome</keyword>
<dbReference type="AlphaFoldDB" id="E9SEK7"/>
<dbReference type="InterPro" id="IPR008250">
    <property type="entry name" value="ATPase_P-typ_transduc_dom_A_sf"/>
</dbReference>
<dbReference type="eggNOG" id="COG0474">
    <property type="taxonomic scope" value="Bacteria"/>
</dbReference>
<dbReference type="EMBL" id="ADKM02000100">
    <property type="protein sequence ID" value="EGC02286.1"/>
    <property type="molecule type" value="Genomic_DNA"/>
</dbReference>
<dbReference type="Pfam" id="PF13246">
    <property type="entry name" value="Cation_ATPase"/>
    <property type="match status" value="1"/>
</dbReference>
<dbReference type="PRINTS" id="PR00120">
    <property type="entry name" value="HATPASE"/>
</dbReference>
<dbReference type="SUPFAM" id="SSF81665">
    <property type="entry name" value="Calcium ATPase, transmembrane domain M"/>
    <property type="match status" value="1"/>
</dbReference>
<dbReference type="GO" id="GO:0005524">
    <property type="term" value="F:ATP binding"/>
    <property type="evidence" value="ECO:0007669"/>
    <property type="project" value="UniProtKB-KW"/>
</dbReference>
<dbReference type="InterPro" id="IPR023299">
    <property type="entry name" value="ATPase_P-typ_cyto_dom_N"/>
</dbReference>
<dbReference type="RefSeq" id="WP_002851283.1">
    <property type="nucleotide sequence ID" value="NZ_ADKM02000100.1"/>
</dbReference>
<evidence type="ECO:0000259" key="12">
    <source>
        <dbReference type="SMART" id="SM00831"/>
    </source>
</evidence>
<comment type="subcellular location">
    <subcellularLocation>
        <location evidence="1">Membrane</location>
        <topology evidence="1">Multi-pass membrane protein</topology>
    </subcellularLocation>
</comment>
<dbReference type="PANTHER" id="PTHR24093:SF477">
    <property type="entry name" value="CALCIUM-TRANSPORTING ATPASE"/>
    <property type="match status" value="1"/>
</dbReference>
<dbReference type="InterPro" id="IPR001757">
    <property type="entry name" value="P_typ_ATPase"/>
</dbReference>
<feature type="transmembrane region" description="Helical" evidence="11">
    <location>
        <begin position="819"/>
        <end position="836"/>
    </location>
</feature>
<evidence type="ECO:0000256" key="2">
    <source>
        <dbReference type="ARBA" id="ARBA00022692"/>
    </source>
</evidence>
<feature type="transmembrane region" description="Helical" evidence="11">
    <location>
        <begin position="765"/>
        <end position="786"/>
    </location>
</feature>
<keyword evidence="8 11" id="KW-1133">Transmembrane helix</keyword>
<keyword evidence="2 11" id="KW-0812">Transmembrane</keyword>
<dbReference type="GO" id="GO:0046872">
    <property type="term" value="F:metal ion binding"/>
    <property type="evidence" value="ECO:0007669"/>
    <property type="project" value="UniProtKB-KW"/>
</dbReference>
<dbReference type="GO" id="GO:0005886">
    <property type="term" value="C:plasma membrane"/>
    <property type="evidence" value="ECO:0007669"/>
    <property type="project" value="TreeGrafter"/>
</dbReference>
<dbReference type="PROSITE" id="PS00154">
    <property type="entry name" value="ATPASE_E1_E2"/>
    <property type="match status" value="1"/>
</dbReference>
<dbReference type="SUPFAM" id="SSF81653">
    <property type="entry name" value="Calcium ATPase, transduction domain A"/>
    <property type="match status" value="1"/>
</dbReference>
<dbReference type="PRINTS" id="PR00119">
    <property type="entry name" value="CATATPASE"/>
</dbReference>
<dbReference type="Proteomes" id="UP000004259">
    <property type="component" value="Unassembled WGS sequence"/>
</dbReference>
<evidence type="ECO:0000256" key="6">
    <source>
        <dbReference type="ARBA" id="ARBA00022842"/>
    </source>
</evidence>
<evidence type="ECO:0000256" key="7">
    <source>
        <dbReference type="ARBA" id="ARBA00022967"/>
    </source>
</evidence>
<dbReference type="GO" id="GO:0005388">
    <property type="term" value="F:P-type calcium transporter activity"/>
    <property type="evidence" value="ECO:0007669"/>
    <property type="project" value="TreeGrafter"/>
</dbReference>
<dbReference type="InterPro" id="IPR006068">
    <property type="entry name" value="ATPase_P-typ_cation-transptr_C"/>
</dbReference>
<evidence type="ECO:0000256" key="8">
    <source>
        <dbReference type="ARBA" id="ARBA00022989"/>
    </source>
</evidence>
<name>E9SEK7_RUMAL</name>
<evidence type="ECO:0000313" key="13">
    <source>
        <dbReference type="EMBL" id="EGC02286.1"/>
    </source>
</evidence>
<dbReference type="Pfam" id="PF08282">
    <property type="entry name" value="Hydrolase_3"/>
    <property type="match status" value="1"/>
</dbReference>
<keyword evidence="5" id="KW-0067">ATP-binding</keyword>
<dbReference type="InterPro" id="IPR023214">
    <property type="entry name" value="HAD_sf"/>
</dbReference>
<dbReference type="STRING" id="246199.CUS_5766"/>
<feature type="transmembrane region" description="Helical" evidence="11">
    <location>
        <begin position="69"/>
        <end position="87"/>
    </location>
</feature>
<sequence length="922" mass="100159">MDLKGLTSKQVEESRAKNGSNAIPEAEPTTFFKEFLETFGDPMIKILLAIAALMIVMAIFGLAEPYEPIGTIVAVLIVAFVSAKTNVASDQKYIELKESAEKDKCKAIREGTTNVIEVDDVVVGDLILLQSGDKIPADGVLVHGNIKVDNSALNGEAEECKKTAAEAGFEMPSEITGDTFVDEHSLFRGAVCIDGEGYLDVRNVGLKTMMGKMAEEMNEEEPDSPLKVKLAKLANQISVFGYVSAIIIAIVYFIYFIFFANVVTEAGDVLGKGPSVFFNTSAAGWGWGDIIGKFVDGVSIAILIVVCAVPEGLPLMISLVLMQNTSKMLDHNVLVRKAVGIETAGSLNVLFSDKTGTITKGKLEVVEFFTADGNVIPNDQLANHKQVKTLLDISIGKNTQSLFDGNHNVIGGNFTDQALMHFIGEADFNALKENTEYEVTTYQGFNSANKFSQSRIDNLGKTFYKGAPERLLAKATKYLDADGNIKDIDMAKLNAKIDALANKAMRVLSFGYSEKAMVENQINDDVVIIGLVGIRDDVRPEAKEAIKEVQDAGIQVVMITGDRLETAKAIAKDAGLIKSDNDIALSSAELNKMSDEEVKKIVRDIRVIARALPTDKSRMVRICQEMNLVVGMTGDGVNDSPALKKADVGFAMGSGTEAAKEAGEIVILDDNFKSIKDAILYGRTIYHNILKFCKFQLVINVAAVLVSAFGPFFGVEEPLKVTHLLFVNLVMDGLGAIMLGNEPALEKYMHEKPRRRDESIISKPMAIQIGVMGAWLTIMSFLYFLIPAAGNGIGDVMKDLSKGLVCTNLFDGNVDKLKTGYFVLFILSALANGFNVRDDRFGIFKGLNLNPGFIKVMFAIIAVQAVIVNCALIPLAPFQWIGKMFSCEPFGIAGWVLVIIMALTMIPVDLIRKTVTNSVNNK</sequence>
<dbReference type="SFLD" id="SFLDS00003">
    <property type="entry name" value="Haloacid_Dehalogenase"/>
    <property type="match status" value="1"/>
</dbReference>
<feature type="transmembrane region" description="Helical" evidence="11">
    <location>
        <begin position="298"/>
        <end position="321"/>
    </location>
</feature>
<dbReference type="InterPro" id="IPR004014">
    <property type="entry name" value="ATPase_P-typ_cation-transptr_N"/>
</dbReference>
<feature type="region of interest" description="Disordered" evidence="10">
    <location>
        <begin position="1"/>
        <end position="23"/>
    </location>
</feature>
<dbReference type="OrthoDB" id="9760364at2"/>
<comment type="caution">
    <text evidence="13">The sequence shown here is derived from an EMBL/GenBank/DDBJ whole genome shotgun (WGS) entry which is preliminary data.</text>
</comment>
<dbReference type="SUPFAM" id="SSF81660">
    <property type="entry name" value="Metal cation-transporting ATPase, ATP-binding domain N"/>
    <property type="match status" value="1"/>
</dbReference>
<keyword evidence="3" id="KW-0479">Metal-binding</keyword>
<feature type="transmembrane region" description="Helical" evidence="11">
    <location>
        <begin position="721"/>
        <end position="744"/>
    </location>
</feature>
<dbReference type="Gene3D" id="3.40.1110.10">
    <property type="entry name" value="Calcium-transporting ATPase, cytoplasmic domain N"/>
    <property type="match status" value="1"/>
</dbReference>
<evidence type="ECO:0000256" key="10">
    <source>
        <dbReference type="SAM" id="MobiDB-lite"/>
    </source>
</evidence>
<dbReference type="Gene3D" id="2.70.150.10">
    <property type="entry name" value="Calcium-transporting ATPase, cytoplasmic transduction domain A"/>
    <property type="match status" value="1"/>
</dbReference>
<dbReference type="Gene3D" id="3.40.50.1000">
    <property type="entry name" value="HAD superfamily/HAD-like"/>
    <property type="match status" value="1"/>
</dbReference>
<evidence type="ECO:0000256" key="1">
    <source>
        <dbReference type="ARBA" id="ARBA00004141"/>
    </source>
</evidence>
<accession>E9SEK7</accession>
<evidence type="ECO:0000256" key="5">
    <source>
        <dbReference type="ARBA" id="ARBA00022840"/>
    </source>
</evidence>
<dbReference type="InterPro" id="IPR018303">
    <property type="entry name" value="ATPase_P-typ_P_site"/>
</dbReference>
<dbReference type="NCBIfam" id="TIGR01494">
    <property type="entry name" value="ATPase_P-type"/>
    <property type="match status" value="1"/>
</dbReference>
<dbReference type="SFLD" id="SFLDF00027">
    <property type="entry name" value="p-type_atpase"/>
    <property type="match status" value="1"/>
</dbReference>
<evidence type="ECO:0000256" key="3">
    <source>
        <dbReference type="ARBA" id="ARBA00022723"/>
    </source>
</evidence>
<feature type="transmembrane region" description="Helical" evidence="11">
    <location>
        <begin position="856"/>
        <end position="880"/>
    </location>
</feature>
<dbReference type="InterPro" id="IPR044492">
    <property type="entry name" value="P_typ_ATPase_HD_dom"/>
</dbReference>
<feature type="transmembrane region" description="Helical" evidence="11">
    <location>
        <begin position="43"/>
        <end position="63"/>
    </location>
</feature>
<dbReference type="Gene3D" id="1.20.1110.10">
    <property type="entry name" value="Calcium-transporting ATPase, transmembrane domain"/>
    <property type="match status" value="1"/>
</dbReference>
<feature type="transmembrane region" description="Helical" evidence="11">
    <location>
        <begin position="892"/>
        <end position="911"/>
    </location>
</feature>
<evidence type="ECO:0000313" key="14">
    <source>
        <dbReference type="Proteomes" id="UP000004259"/>
    </source>
</evidence>
<dbReference type="SMART" id="SM00831">
    <property type="entry name" value="Cation_ATPase_N"/>
    <property type="match status" value="1"/>
</dbReference>
<dbReference type="InterPro" id="IPR059000">
    <property type="entry name" value="ATPase_P-type_domA"/>
</dbReference>
<keyword evidence="7" id="KW-1278">Translocase</keyword>
<dbReference type="Pfam" id="PF00690">
    <property type="entry name" value="Cation_ATPase_N"/>
    <property type="match status" value="1"/>
</dbReference>
<dbReference type="InterPro" id="IPR036412">
    <property type="entry name" value="HAD-like_sf"/>
</dbReference>
<feature type="domain" description="Cation-transporting P-type ATPase N-terminal" evidence="12">
    <location>
        <begin position="1"/>
        <end position="59"/>
    </location>
</feature>
<dbReference type="PANTHER" id="PTHR24093">
    <property type="entry name" value="CATION TRANSPORTING ATPASE"/>
    <property type="match status" value="1"/>
</dbReference>
<dbReference type="SUPFAM" id="SSF56784">
    <property type="entry name" value="HAD-like"/>
    <property type="match status" value="1"/>
</dbReference>
<evidence type="ECO:0000256" key="4">
    <source>
        <dbReference type="ARBA" id="ARBA00022741"/>
    </source>
</evidence>
<evidence type="ECO:0000256" key="9">
    <source>
        <dbReference type="ARBA" id="ARBA00023136"/>
    </source>
</evidence>
<dbReference type="InterPro" id="IPR023298">
    <property type="entry name" value="ATPase_P-typ_TM_dom_sf"/>
</dbReference>
<dbReference type="Pfam" id="PF00689">
    <property type="entry name" value="Cation_ATPase_C"/>
    <property type="match status" value="1"/>
</dbReference>
<evidence type="ECO:0000256" key="11">
    <source>
        <dbReference type="SAM" id="Phobius"/>
    </source>
</evidence>
<organism evidence="13 14">
    <name type="scientific">Ruminococcus albus 8</name>
    <dbReference type="NCBI Taxonomy" id="246199"/>
    <lineage>
        <taxon>Bacteria</taxon>
        <taxon>Bacillati</taxon>
        <taxon>Bacillota</taxon>
        <taxon>Clostridia</taxon>
        <taxon>Eubacteriales</taxon>
        <taxon>Oscillospiraceae</taxon>
        <taxon>Ruminococcus</taxon>
    </lineage>
</organism>
<keyword evidence="9 11" id="KW-0472">Membrane</keyword>
<dbReference type="SFLD" id="SFLDG00002">
    <property type="entry name" value="C1.7:_P-type_atpase_like"/>
    <property type="match status" value="1"/>
</dbReference>